<feature type="non-terminal residue" evidence="1">
    <location>
        <position position="1"/>
    </location>
</feature>
<evidence type="ECO:0000313" key="1">
    <source>
        <dbReference type="EMBL" id="KAL1237411.1"/>
    </source>
</evidence>
<dbReference type="Proteomes" id="UP001558632">
    <property type="component" value="Unassembled WGS sequence"/>
</dbReference>
<organism evidence="1 2">
    <name type="scientific">Trichinella spiralis</name>
    <name type="common">Trichina worm</name>
    <dbReference type="NCBI Taxonomy" id="6334"/>
    <lineage>
        <taxon>Eukaryota</taxon>
        <taxon>Metazoa</taxon>
        <taxon>Ecdysozoa</taxon>
        <taxon>Nematoda</taxon>
        <taxon>Enoplea</taxon>
        <taxon>Dorylaimia</taxon>
        <taxon>Trichinellida</taxon>
        <taxon>Trichinellidae</taxon>
        <taxon>Trichinella</taxon>
    </lineage>
</organism>
<dbReference type="EMBL" id="JBEUSY010000348">
    <property type="protein sequence ID" value="KAL1237411.1"/>
    <property type="molecule type" value="Genomic_DNA"/>
</dbReference>
<evidence type="ECO:0000313" key="2">
    <source>
        <dbReference type="Proteomes" id="UP001558632"/>
    </source>
</evidence>
<proteinExistence type="predicted"/>
<name>A0ABR3KG38_TRISP</name>
<reference evidence="1 2" key="1">
    <citation type="submission" date="2024-07" db="EMBL/GenBank/DDBJ databases">
        <title>Enhanced genomic and transcriptomic resources for Trichinella pseudospiralis and T. spiralis underpin the discovery of pronounced molecular differences between stages and species.</title>
        <authorList>
            <person name="Pasi K.K."/>
            <person name="La Rosa G."/>
            <person name="Gomez-Morales M.A."/>
            <person name="Tosini F."/>
            <person name="Sumanam S."/>
            <person name="Young N.D."/>
            <person name="Chang B.C."/>
            <person name="Robin G.B."/>
        </authorList>
    </citation>
    <scope>NUCLEOTIDE SEQUENCE [LARGE SCALE GENOMIC DNA]</scope>
    <source>
        <strain evidence="1">ISS534</strain>
    </source>
</reference>
<sequence length="30" mass="3126">RVCGWVPPKTACGGMLLVNPLVYSIGGEAH</sequence>
<comment type="caution">
    <text evidence="1">The sequence shown here is derived from an EMBL/GenBank/DDBJ whole genome shotgun (WGS) entry which is preliminary data.</text>
</comment>
<protein>
    <submittedName>
        <fullName evidence="1">Dihydroxy-acid dehydratase</fullName>
    </submittedName>
</protein>
<accession>A0ABR3KG38</accession>
<keyword evidence="2" id="KW-1185">Reference proteome</keyword>
<gene>
    <name evidence="1" type="ORF">TSPI_01152</name>
</gene>